<proteinExistence type="predicted"/>
<accession>A0A1Q8TA71</accession>
<reference evidence="1 2" key="1">
    <citation type="submission" date="2016-12" db="EMBL/GenBank/DDBJ databases">
        <title>Draft genome sequences of strains Salinicola socius SMB35, Salinicola sp. MH3R3-1 and Chromohalobacter sp. SMB17 from the Verkhnekamsk potash mining region of Russia.</title>
        <authorList>
            <person name="Mavrodi D.V."/>
            <person name="Olsson B.E."/>
            <person name="Korsakova E.S."/>
            <person name="Pyankova A."/>
            <person name="Mavrodi O.V."/>
            <person name="Plotnikova E.G."/>
        </authorList>
    </citation>
    <scope>NUCLEOTIDE SEQUENCE [LARGE SCALE GENOMIC DNA]</scope>
    <source>
        <strain evidence="1 2">SMB17</strain>
    </source>
</reference>
<dbReference type="RefSeq" id="WP_052445121.1">
    <property type="nucleotide sequence ID" value="NZ_LN651369.1"/>
</dbReference>
<dbReference type="EMBL" id="MSDQ01000033">
    <property type="protein sequence ID" value="OLO10581.1"/>
    <property type="molecule type" value="Genomic_DNA"/>
</dbReference>
<protein>
    <recommendedName>
        <fullName evidence="3">DUF1415 domain-containing protein</fullName>
    </recommendedName>
</protein>
<dbReference type="AlphaFoldDB" id="A0A1Q8TA71"/>
<dbReference type="STRING" id="223900.GCA_000821045_02768"/>
<sequence>MSERPQDADAIAMTRAWVARFVVARNICPFAGREVRRDTIRYALVRGDDPQGMLHALIDECRRLDAEPAIETTLMILPDGMSDFEDYLDLLGVAESLLEAEGYAGIYQLASFHPDYVFEGVAADDPANYTNRSPWPMWHLLRESGVEAAVAAYPDPEAIPERNIDALREAGHAALAEEWAVCRAVRADE</sequence>
<gene>
    <name evidence="1" type="ORF">BTW10_14655</name>
</gene>
<evidence type="ECO:0000313" key="1">
    <source>
        <dbReference type="EMBL" id="OLO10581.1"/>
    </source>
</evidence>
<dbReference type="Proteomes" id="UP000186806">
    <property type="component" value="Unassembled WGS sequence"/>
</dbReference>
<keyword evidence="2" id="KW-1185">Reference proteome</keyword>
<name>A0A1Q8TA71_9GAMM</name>
<dbReference type="InterPro" id="IPR009858">
    <property type="entry name" value="DUF1415"/>
</dbReference>
<dbReference type="OrthoDB" id="277390at2"/>
<dbReference type="Pfam" id="PF07209">
    <property type="entry name" value="DUF1415"/>
    <property type="match status" value="1"/>
</dbReference>
<organism evidence="1 2">
    <name type="scientific">Chromohalobacter japonicus</name>
    <dbReference type="NCBI Taxonomy" id="223900"/>
    <lineage>
        <taxon>Bacteria</taxon>
        <taxon>Pseudomonadati</taxon>
        <taxon>Pseudomonadota</taxon>
        <taxon>Gammaproteobacteria</taxon>
        <taxon>Oceanospirillales</taxon>
        <taxon>Halomonadaceae</taxon>
        <taxon>Chromohalobacter</taxon>
    </lineage>
</organism>
<evidence type="ECO:0008006" key="3">
    <source>
        <dbReference type="Google" id="ProtNLM"/>
    </source>
</evidence>
<evidence type="ECO:0000313" key="2">
    <source>
        <dbReference type="Proteomes" id="UP000186806"/>
    </source>
</evidence>
<comment type="caution">
    <text evidence="1">The sequence shown here is derived from an EMBL/GenBank/DDBJ whole genome shotgun (WGS) entry which is preliminary data.</text>
</comment>